<dbReference type="KEGG" id="ela:UCREL1_7242"/>
<gene>
    <name evidence="2" type="ORF">UCREL1_7242</name>
</gene>
<keyword evidence="3" id="KW-1185">Reference proteome</keyword>
<dbReference type="HOGENOM" id="CLU_066069_0_0_1"/>
<accession>M7T7I5</accession>
<dbReference type="PANTHER" id="PTHR35910:SF1">
    <property type="entry name" value="2EXR DOMAIN-CONTAINING PROTEIN"/>
    <property type="match status" value="1"/>
</dbReference>
<organism evidence="2 3">
    <name type="scientific">Eutypa lata (strain UCR-EL1)</name>
    <name type="common">Grapevine dieback disease fungus</name>
    <name type="synonym">Eutypa armeniacae</name>
    <dbReference type="NCBI Taxonomy" id="1287681"/>
    <lineage>
        <taxon>Eukaryota</taxon>
        <taxon>Fungi</taxon>
        <taxon>Dikarya</taxon>
        <taxon>Ascomycota</taxon>
        <taxon>Pezizomycotina</taxon>
        <taxon>Sordariomycetes</taxon>
        <taxon>Xylariomycetidae</taxon>
        <taxon>Xylariales</taxon>
        <taxon>Diatrypaceae</taxon>
        <taxon>Eutypa</taxon>
    </lineage>
</organism>
<dbReference type="InterPro" id="IPR045518">
    <property type="entry name" value="2EXR"/>
</dbReference>
<evidence type="ECO:0000259" key="1">
    <source>
        <dbReference type="Pfam" id="PF20150"/>
    </source>
</evidence>
<dbReference type="AlphaFoldDB" id="M7T7I5"/>
<evidence type="ECO:0000313" key="2">
    <source>
        <dbReference type="EMBL" id="EMR65776.1"/>
    </source>
</evidence>
<sequence>MEGPMPLTSFSCFLSLPAELRLKIWHHSFHSRVLELHSFSTHHADNPHNPAIWYSNCANHPALFACVESRREALSYYAADLPVARTGNRQRLLYLNPESDMIVALGGAYREQIAALLYDIKRRDPLNRTPKRVSLGLTIWLNQLGDFATIDGLPFLPKELLDEMDQLVLLMYGESTPPADFWNGECVLESCKGWDPLWRILSKVDNRRCEGDWTVVDNVRMRIMNLGFVTGKGQERTSH</sequence>
<dbReference type="PANTHER" id="PTHR35910">
    <property type="entry name" value="2EXR DOMAIN-CONTAINING PROTEIN"/>
    <property type="match status" value="1"/>
</dbReference>
<dbReference type="OMA" id="YSENMPP"/>
<dbReference type="OrthoDB" id="3473305at2759"/>
<dbReference type="EMBL" id="KB706792">
    <property type="protein sequence ID" value="EMR65776.1"/>
    <property type="molecule type" value="Genomic_DNA"/>
</dbReference>
<feature type="domain" description="2EXR" evidence="1">
    <location>
        <begin position="10"/>
        <end position="102"/>
    </location>
</feature>
<dbReference type="Pfam" id="PF20150">
    <property type="entry name" value="2EXR"/>
    <property type="match status" value="1"/>
</dbReference>
<evidence type="ECO:0000313" key="3">
    <source>
        <dbReference type="Proteomes" id="UP000012174"/>
    </source>
</evidence>
<reference evidence="3" key="1">
    <citation type="journal article" date="2013" name="Genome Announc.">
        <title>Draft genome sequence of the grapevine dieback fungus Eutypa lata UCR-EL1.</title>
        <authorList>
            <person name="Blanco-Ulate B."/>
            <person name="Rolshausen P.E."/>
            <person name="Cantu D."/>
        </authorList>
    </citation>
    <scope>NUCLEOTIDE SEQUENCE [LARGE SCALE GENOMIC DNA]</scope>
    <source>
        <strain evidence="3">UCR-EL1</strain>
    </source>
</reference>
<protein>
    <recommendedName>
        <fullName evidence="1">2EXR domain-containing protein</fullName>
    </recommendedName>
</protein>
<proteinExistence type="predicted"/>
<dbReference type="Proteomes" id="UP000012174">
    <property type="component" value="Unassembled WGS sequence"/>
</dbReference>
<name>M7T7I5_EUTLA</name>
<dbReference type="eggNOG" id="ENOG502RJ3J">
    <property type="taxonomic scope" value="Eukaryota"/>
</dbReference>